<protein>
    <submittedName>
        <fullName evidence="1">Uncharacterized protein</fullName>
    </submittedName>
</protein>
<keyword evidence="1" id="KW-0614">Plasmid</keyword>
<gene>
    <name evidence="1" type="ordered locus">bpr_IV059</name>
</gene>
<dbReference type="Proteomes" id="UP000001299">
    <property type="component" value="Plasmid pCY186"/>
</dbReference>
<geneLocation type="plasmid" evidence="1 2">
    <name>pCY186</name>
</geneLocation>
<dbReference type="HOGENOM" id="CLU_948922_0_0_9"/>
<evidence type="ECO:0000313" key="2">
    <source>
        <dbReference type="Proteomes" id="UP000001299"/>
    </source>
</evidence>
<dbReference type="AlphaFoldDB" id="E0S4U2"/>
<keyword evidence="2" id="KW-1185">Reference proteome</keyword>
<sequence length="293" mass="34838">MRSFLDDGVACNFCPEKLQNLYIEAKSFDKAKKYVKIDEDLHQIVGVEADTVKKWRLGKFGPDTLDEVKKIAEYFKIDYQELLTPIVTKEFNFNAPSDDEKQIIIYIHKLLTDFLYTYLSASDMYSFHISYSMRRRNNETESVNEAIDRIHVEVEDYFINLYKLLDTESLKIRQSTYDKLHRLITECHALYDYACTESHTSDWPFYNKRWGMANPRLEKLLDYYENYYGTEEDNEYKDFENDYTSETGISDYILANDLGGEYMPMAYDAVPREFARTLALLFREDFKELFEDK</sequence>
<dbReference type="RefSeq" id="WP_013283072.1">
    <property type="nucleotide sequence ID" value="NC_014390.1"/>
</dbReference>
<organism evidence="1 2">
    <name type="scientific">Butyrivibrio proteoclasticus (strain ATCC 51982 / DSM 14932 / B316)</name>
    <name type="common">Clostridium proteoclasticum</name>
    <dbReference type="NCBI Taxonomy" id="515622"/>
    <lineage>
        <taxon>Bacteria</taxon>
        <taxon>Bacillati</taxon>
        <taxon>Bacillota</taxon>
        <taxon>Clostridia</taxon>
        <taxon>Lachnospirales</taxon>
        <taxon>Lachnospiraceae</taxon>
        <taxon>Butyrivibrio</taxon>
    </lineage>
</organism>
<dbReference type="KEGG" id="bpb:bpr_IV059"/>
<name>E0S4U2_BUTPB</name>
<accession>E0S4U2</accession>
<proteinExistence type="predicted"/>
<reference evidence="1 2" key="1">
    <citation type="journal article" date="2010" name="PLoS ONE">
        <title>The glycobiome of the rumen bacterium Butyrivibrio proteoclasticus B316(T) highlights adaptation to a polysaccharide-rich environment.</title>
        <authorList>
            <person name="Kelly W.J."/>
            <person name="Leahy S.C."/>
            <person name="Altermann E."/>
            <person name="Yeoman C.J."/>
            <person name="Dunne J.C."/>
            <person name="Kong Z."/>
            <person name="Pacheco D.M."/>
            <person name="Li D."/>
            <person name="Noel S.J."/>
            <person name="Moon C.D."/>
            <person name="Cookson A.L."/>
            <person name="Attwood G.T."/>
        </authorList>
    </citation>
    <scope>NUCLEOTIDE SEQUENCE [LARGE SCALE GENOMIC DNA]</scope>
    <source>
        <strain evidence="2">ATCC 51982 / DSM 14932 / B316</strain>
        <plasmid evidence="2">Plasmid pCY186</plasmid>
    </source>
</reference>
<dbReference type="EMBL" id="CP001813">
    <property type="protein sequence ID" value="ADL36424.1"/>
    <property type="molecule type" value="Genomic_DNA"/>
</dbReference>
<evidence type="ECO:0000313" key="1">
    <source>
        <dbReference type="EMBL" id="ADL36424.1"/>
    </source>
</evidence>